<dbReference type="InterPro" id="IPR016181">
    <property type="entry name" value="Acyl_CoA_acyltransferase"/>
</dbReference>
<keyword evidence="2" id="KW-0012">Acyltransferase</keyword>
<sequence length="165" mass="18770">MITVRRATLDDFDVMAAAYTAAWREGFRHMFAADVFADDRFDAERREECRASTLQDHIDTYVAENESRVAGFVTASKRGRIVEVDDVWVHPHSWGCGAASALISRVEDDLRAVGGRMLTTWVPEDSPVGRRFFEKIGWRPTGNIELLAVYPQNPNRIFEYSRTLA</sequence>
<proteinExistence type="predicted"/>
<dbReference type="PROSITE" id="PS51186">
    <property type="entry name" value="GNAT"/>
    <property type="match status" value="1"/>
</dbReference>
<organism evidence="4 5">
    <name type="scientific">Ilumatobacter coccineus (strain NBRC 103263 / KCTC 29153 / YM16-304)</name>
    <dbReference type="NCBI Taxonomy" id="1313172"/>
    <lineage>
        <taxon>Bacteria</taxon>
        <taxon>Bacillati</taxon>
        <taxon>Actinomycetota</taxon>
        <taxon>Acidimicrobiia</taxon>
        <taxon>Acidimicrobiales</taxon>
        <taxon>Ilumatobacteraceae</taxon>
        <taxon>Ilumatobacter</taxon>
    </lineage>
</organism>
<evidence type="ECO:0000256" key="1">
    <source>
        <dbReference type="ARBA" id="ARBA00022679"/>
    </source>
</evidence>
<feature type="domain" description="N-acetyltransferase" evidence="3">
    <location>
        <begin position="2"/>
        <end position="165"/>
    </location>
</feature>
<protein>
    <recommendedName>
        <fullName evidence="3">N-acetyltransferase domain-containing protein</fullName>
    </recommendedName>
</protein>
<dbReference type="AlphaFoldDB" id="A0A6C7E5Y0"/>
<keyword evidence="5" id="KW-1185">Reference proteome</keyword>
<dbReference type="InterPro" id="IPR000182">
    <property type="entry name" value="GNAT_dom"/>
</dbReference>
<name>A0A6C7E5Y0_ILUCY</name>
<dbReference type="PANTHER" id="PTHR43877:SF1">
    <property type="entry name" value="ACETYLTRANSFERASE"/>
    <property type="match status" value="1"/>
</dbReference>
<dbReference type="SUPFAM" id="SSF55729">
    <property type="entry name" value="Acyl-CoA N-acyltransferases (Nat)"/>
    <property type="match status" value="1"/>
</dbReference>
<dbReference type="GO" id="GO:0016747">
    <property type="term" value="F:acyltransferase activity, transferring groups other than amino-acyl groups"/>
    <property type="evidence" value="ECO:0007669"/>
    <property type="project" value="InterPro"/>
</dbReference>
<dbReference type="PANTHER" id="PTHR43877">
    <property type="entry name" value="AMINOALKYLPHOSPHONATE N-ACETYLTRANSFERASE-RELATED-RELATED"/>
    <property type="match status" value="1"/>
</dbReference>
<dbReference type="KEGG" id="aym:YM304_03750"/>
<dbReference type="Pfam" id="PF00583">
    <property type="entry name" value="Acetyltransf_1"/>
    <property type="match status" value="1"/>
</dbReference>
<evidence type="ECO:0000313" key="4">
    <source>
        <dbReference type="EMBL" id="BAN00689.1"/>
    </source>
</evidence>
<dbReference type="Proteomes" id="UP000011863">
    <property type="component" value="Chromosome"/>
</dbReference>
<dbReference type="EMBL" id="AP012057">
    <property type="protein sequence ID" value="BAN00689.1"/>
    <property type="molecule type" value="Genomic_DNA"/>
</dbReference>
<evidence type="ECO:0000256" key="2">
    <source>
        <dbReference type="ARBA" id="ARBA00023315"/>
    </source>
</evidence>
<dbReference type="RefSeq" id="WP_015439937.1">
    <property type="nucleotide sequence ID" value="NC_020520.1"/>
</dbReference>
<keyword evidence="1" id="KW-0808">Transferase</keyword>
<dbReference type="InterPro" id="IPR050832">
    <property type="entry name" value="Bact_Acetyltransf"/>
</dbReference>
<dbReference type="Gene3D" id="3.40.630.30">
    <property type="match status" value="1"/>
</dbReference>
<gene>
    <name evidence="4" type="ORF">YM304_03750</name>
</gene>
<evidence type="ECO:0000259" key="3">
    <source>
        <dbReference type="PROSITE" id="PS51186"/>
    </source>
</evidence>
<evidence type="ECO:0000313" key="5">
    <source>
        <dbReference type="Proteomes" id="UP000011863"/>
    </source>
</evidence>
<accession>A0A6C7E5Y0</accession>
<dbReference type="OrthoDB" id="5243635at2"/>
<reference evidence="4 5" key="1">
    <citation type="journal article" date="2013" name="Int. J. Syst. Evol. Microbiol.">
        <title>Ilumatobacter nonamiense sp. nov. and Ilumatobacter coccineum sp. nov., isolated from seashore sand.</title>
        <authorList>
            <person name="Matsumoto A."/>
            <person name="Kasai H."/>
            <person name="Matsuo Y."/>
            <person name="Shizuri Y."/>
            <person name="Ichikawa N."/>
            <person name="Fujita N."/>
            <person name="Omura S."/>
            <person name="Takahashi Y."/>
        </authorList>
    </citation>
    <scope>NUCLEOTIDE SEQUENCE [LARGE SCALE GENOMIC DNA]</scope>
    <source>
        <strain evidence="5">NBRC 103263 / KCTC 29153 / YM16-304</strain>
    </source>
</reference>
<dbReference type="CDD" id="cd04301">
    <property type="entry name" value="NAT_SF"/>
    <property type="match status" value="1"/>
</dbReference>